<evidence type="ECO:0000256" key="1">
    <source>
        <dbReference type="SAM" id="SignalP"/>
    </source>
</evidence>
<name>A0A6N6MDH6_9FLAO</name>
<evidence type="ECO:0000313" key="2">
    <source>
        <dbReference type="EMBL" id="KAB1067348.1"/>
    </source>
</evidence>
<keyword evidence="3" id="KW-1185">Reference proteome</keyword>
<comment type="caution">
    <text evidence="2">The sequence shown here is derived from an EMBL/GenBank/DDBJ whole genome shotgun (WGS) entry which is preliminary data.</text>
</comment>
<dbReference type="InterPro" id="IPR058207">
    <property type="entry name" value="PID_CTERM"/>
</dbReference>
<dbReference type="NCBIfam" id="NF046080">
    <property type="entry name" value="PID_CTERM"/>
    <property type="match status" value="1"/>
</dbReference>
<dbReference type="RefSeq" id="WP_150939839.1">
    <property type="nucleotide sequence ID" value="NZ_WAAT01000048.1"/>
</dbReference>
<keyword evidence="1" id="KW-0732">Signal</keyword>
<accession>A0A6N6MDH6</accession>
<reference evidence="2 3" key="1">
    <citation type="submission" date="2019-09" db="EMBL/GenBank/DDBJ databases">
        <authorList>
            <person name="Cao W.R."/>
        </authorList>
    </citation>
    <scope>NUCLEOTIDE SEQUENCE [LARGE SCALE GENOMIC DNA]</scope>
    <source>
        <strain evidence="2 3">B1N29</strain>
    </source>
</reference>
<gene>
    <name evidence="2" type="ORF">F6U93_11225</name>
</gene>
<proteinExistence type="predicted"/>
<dbReference type="AlphaFoldDB" id="A0A6N6MDH6"/>
<dbReference type="EMBL" id="WAAT01000048">
    <property type="protein sequence ID" value="KAB1067348.1"/>
    <property type="molecule type" value="Genomic_DNA"/>
</dbReference>
<feature type="chain" id="PRO_5027082071" evidence="1">
    <location>
        <begin position="30"/>
        <end position="138"/>
    </location>
</feature>
<feature type="signal peptide" evidence="1">
    <location>
        <begin position="1"/>
        <end position="29"/>
    </location>
</feature>
<dbReference type="Proteomes" id="UP000441333">
    <property type="component" value="Unassembled WGS sequence"/>
</dbReference>
<protein>
    <submittedName>
        <fullName evidence="2">Uncharacterized protein</fullName>
    </submittedName>
</protein>
<sequence>MKNKKPSVLSFVKVCAIILVFTMSANLNATTYKSNSALSSELQFTTLNLAFSPISLAIVTVVNNDVWKRGYNDNFKENTGYGRERPKRKRKCCNQPCNHGGNDEPGDNIPLDGGLSLLALGAAAFGVRKLRKEKHDKA</sequence>
<organism evidence="2 3">
    <name type="scientific">Pseudotamlana haliotis</name>
    <dbReference type="NCBI Taxonomy" id="2614804"/>
    <lineage>
        <taxon>Bacteria</taxon>
        <taxon>Pseudomonadati</taxon>
        <taxon>Bacteroidota</taxon>
        <taxon>Flavobacteriia</taxon>
        <taxon>Flavobacteriales</taxon>
        <taxon>Flavobacteriaceae</taxon>
        <taxon>Pseudotamlana</taxon>
    </lineage>
</organism>
<evidence type="ECO:0000313" key="3">
    <source>
        <dbReference type="Proteomes" id="UP000441333"/>
    </source>
</evidence>